<geneLocation type="mitochondrion" evidence="22"/>
<evidence type="ECO:0000256" key="5">
    <source>
        <dbReference type="ARBA" id="ARBA00022448"/>
    </source>
</evidence>
<evidence type="ECO:0000256" key="4">
    <source>
        <dbReference type="ARBA" id="ARBA00013531"/>
    </source>
</evidence>
<comment type="subunit">
    <text evidence="3">The main subunits of complex b-c1 are: cytochrome b, cytochrome c1 and the Rieske protein.</text>
</comment>
<keyword evidence="16 19" id="KW-0472">Membrane</keyword>
<feature type="transmembrane region" description="Helical" evidence="19">
    <location>
        <begin position="37"/>
        <end position="57"/>
    </location>
</feature>
<evidence type="ECO:0000256" key="7">
    <source>
        <dbReference type="ARBA" id="ARBA00022660"/>
    </source>
</evidence>
<evidence type="ECO:0000256" key="11">
    <source>
        <dbReference type="ARBA" id="ARBA00022982"/>
    </source>
</evidence>
<dbReference type="GO" id="GO:0016491">
    <property type="term" value="F:oxidoreductase activity"/>
    <property type="evidence" value="ECO:0007669"/>
    <property type="project" value="UniProtKB-UniRule"/>
</dbReference>
<keyword evidence="12 19" id="KW-1133">Transmembrane helix</keyword>
<evidence type="ECO:0000313" key="22">
    <source>
        <dbReference type="EMBL" id="APF47495.1"/>
    </source>
</evidence>
<evidence type="ECO:0000256" key="10">
    <source>
        <dbReference type="ARBA" id="ARBA00022792"/>
    </source>
</evidence>
<evidence type="ECO:0000256" key="17">
    <source>
        <dbReference type="PIRSR" id="PIRSR038885-1"/>
    </source>
</evidence>
<dbReference type="CDD" id="cd00290">
    <property type="entry name" value="cytochrome_b_C"/>
    <property type="match status" value="1"/>
</dbReference>
<dbReference type="AlphaFoldDB" id="A0A6F8ANV4"/>
<dbReference type="Gene3D" id="1.20.810.10">
    <property type="entry name" value="Cytochrome Bc1 Complex, Chain C"/>
    <property type="match status" value="1"/>
</dbReference>
<dbReference type="InterPro" id="IPR030689">
    <property type="entry name" value="Cytochrome_b"/>
</dbReference>
<dbReference type="PROSITE" id="PS51003">
    <property type="entry name" value="CYTB_CTER"/>
    <property type="match status" value="1"/>
</dbReference>
<feature type="transmembrane region" description="Helical" evidence="19">
    <location>
        <begin position="222"/>
        <end position="244"/>
    </location>
</feature>
<dbReference type="SUPFAM" id="SSF81342">
    <property type="entry name" value="Transmembrane di-heme cytochromes"/>
    <property type="match status" value="1"/>
</dbReference>
<dbReference type="GO" id="GO:0006122">
    <property type="term" value="P:mitochondrial electron transport, ubiquinol to cytochrome c"/>
    <property type="evidence" value="ECO:0007669"/>
    <property type="project" value="TreeGrafter"/>
</dbReference>
<dbReference type="InterPro" id="IPR036150">
    <property type="entry name" value="Cyt_b/b6_C_sf"/>
</dbReference>
<dbReference type="InterPro" id="IPR005797">
    <property type="entry name" value="Cyt_b/b6_N"/>
</dbReference>
<comment type="cofactor">
    <cofactor evidence="19">
        <name>heme b</name>
        <dbReference type="ChEBI" id="CHEBI:60344"/>
    </cofactor>
    <text evidence="19">Binds 2 heme groups non-covalently.</text>
</comment>
<dbReference type="GO" id="GO:0008121">
    <property type="term" value="F:quinol-cytochrome-c reductase activity"/>
    <property type="evidence" value="ECO:0007669"/>
    <property type="project" value="InterPro"/>
</dbReference>
<feature type="transmembrane region" description="Helical" evidence="19">
    <location>
        <begin position="182"/>
        <end position="201"/>
    </location>
</feature>
<comment type="function">
    <text evidence="1 19">Component of the ubiquinol-cytochrome c reductase complex (complex III or cytochrome b-c1 complex) that is part of the mitochondrial respiratory chain. The b-c1 complex mediates electron transfer from ubiquinol to cytochrome c. Contributes to the generation of a proton gradient across the mitochondrial membrane that is then used for ATP synthesis.</text>
</comment>
<feature type="binding site" evidence="17">
    <location>
        <position position="202"/>
    </location>
    <ligand>
        <name>a ubiquinone</name>
        <dbReference type="ChEBI" id="CHEBI:16389"/>
    </ligand>
</feature>
<feature type="transmembrane region" description="Helical" evidence="19">
    <location>
        <begin position="78"/>
        <end position="101"/>
    </location>
</feature>
<evidence type="ECO:0000256" key="1">
    <source>
        <dbReference type="ARBA" id="ARBA00002566"/>
    </source>
</evidence>
<dbReference type="InterPro" id="IPR048260">
    <property type="entry name" value="Cytochrome_b_C_euk/bac"/>
</dbReference>
<evidence type="ECO:0000256" key="9">
    <source>
        <dbReference type="ARBA" id="ARBA00022723"/>
    </source>
</evidence>
<sequence>MYKSMKKMNLLLNLISNMIINLPTPINISIWWNFGSLLGLCLMIQLISGLFLSMHYSSNINYSFYSIIHIMKDVNYGWLMRLIHMNGASFFFVCIYCHIGRGLYYGSYKLMKVWLIGVIILLLLMMTAFMGYVLPWGQMSFWGATVITNLLSALPYLGLMLVEWLWGGFSVDNSTLNRFYTFHFLLPFILLMMVMIHLMFLHEDGSSNPLGLNSNYYKIIFHNYYTLKDLIGFLILMFFLKMLVLQNPYILGDPENFIEANSMVTPIHIQPEWYFLFAYTILRSIPNKLSGVIALLLSILILMILPFFKINNFQSLQFYFFNQIYYWLFFFNFILLTWLGSQPVEHPFVFISQIFTIFYFLYYFMSMYLMIFWDKFLLK</sequence>
<dbReference type="EMBL" id="KT215850">
    <property type="protein sequence ID" value="APF47495.1"/>
    <property type="molecule type" value="Genomic_DNA"/>
</dbReference>
<evidence type="ECO:0000256" key="14">
    <source>
        <dbReference type="ARBA" id="ARBA00023075"/>
    </source>
</evidence>
<keyword evidence="13 18" id="KW-0408">Iron</keyword>
<evidence type="ECO:0000256" key="15">
    <source>
        <dbReference type="ARBA" id="ARBA00023128"/>
    </source>
</evidence>
<protein>
    <recommendedName>
        <fullName evidence="4 19">Cytochrome b</fullName>
    </recommendedName>
</protein>
<feature type="binding site" description="axial binding residue" evidence="18">
    <location>
        <position position="183"/>
    </location>
    <ligand>
        <name>heme b</name>
        <dbReference type="ChEBI" id="CHEBI:60344"/>
        <label>b562</label>
    </ligand>
    <ligandPart>
        <name>Fe</name>
        <dbReference type="ChEBI" id="CHEBI:18248"/>
    </ligandPart>
</feature>
<gene>
    <name evidence="22" type="primary">CYTB</name>
</gene>
<dbReference type="InterPro" id="IPR016174">
    <property type="entry name" value="Di-haem_cyt_TM"/>
</dbReference>
<dbReference type="GO" id="GO:0045275">
    <property type="term" value="C:respiratory chain complex III"/>
    <property type="evidence" value="ECO:0007669"/>
    <property type="project" value="InterPro"/>
</dbReference>
<keyword evidence="9 18" id="KW-0479">Metal-binding</keyword>
<evidence type="ECO:0000259" key="21">
    <source>
        <dbReference type="PROSITE" id="PS51003"/>
    </source>
</evidence>
<keyword evidence="14" id="KW-0830">Ubiquinone</keyword>
<dbReference type="PIRSF" id="PIRSF038885">
    <property type="entry name" value="COB"/>
    <property type="match status" value="1"/>
</dbReference>
<feature type="binding site" description="axial binding residue" evidence="18">
    <location>
        <position position="197"/>
    </location>
    <ligand>
        <name>heme b</name>
        <dbReference type="ChEBI" id="CHEBI:60344"/>
        <label>b566</label>
    </ligand>
    <ligandPart>
        <name>Fe</name>
        <dbReference type="ChEBI" id="CHEBI:18248"/>
    </ligandPart>
</feature>
<feature type="domain" description="Cytochrome b/b6 C-terminal region profile" evidence="21">
    <location>
        <begin position="211"/>
        <end position="379"/>
    </location>
</feature>
<evidence type="ECO:0000256" key="19">
    <source>
        <dbReference type="RuleBase" id="RU362117"/>
    </source>
</evidence>
<dbReference type="InterPro" id="IPR027387">
    <property type="entry name" value="Cytb/b6-like_sf"/>
</dbReference>
<dbReference type="Pfam" id="PF00032">
    <property type="entry name" value="Cytochrom_B_C"/>
    <property type="match status" value="1"/>
</dbReference>
<dbReference type="PANTHER" id="PTHR19271">
    <property type="entry name" value="CYTOCHROME B"/>
    <property type="match status" value="1"/>
</dbReference>
<dbReference type="InterPro" id="IPR005798">
    <property type="entry name" value="Cyt_b/b6_C"/>
</dbReference>
<comment type="subcellular location">
    <subcellularLocation>
        <location evidence="2">Mitochondrion inner membrane</location>
        <topology evidence="2">Multi-pass membrane protein</topology>
    </subcellularLocation>
</comment>
<evidence type="ECO:0000259" key="20">
    <source>
        <dbReference type="PROSITE" id="PS51002"/>
    </source>
</evidence>
<dbReference type="GO" id="GO:0005743">
    <property type="term" value="C:mitochondrial inner membrane"/>
    <property type="evidence" value="ECO:0007669"/>
    <property type="project" value="UniProtKB-SubCell"/>
</dbReference>
<evidence type="ECO:0000256" key="13">
    <source>
        <dbReference type="ARBA" id="ARBA00023004"/>
    </source>
</evidence>
<evidence type="ECO:0000256" key="12">
    <source>
        <dbReference type="ARBA" id="ARBA00022989"/>
    </source>
</evidence>
<dbReference type="Pfam" id="PF00033">
    <property type="entry name" value="Cytochrome_B"/>
    <property type="match status" value="1"/>
</dbReference>
<keyword evidence="10" id="KW-0999">Mitochondrion inner membrane</keyword>
<keyword evidence="15 19" id="KW-0496">Mitochondrion</keyword>
<dbReference type="GO" id="GO:0046872">
    <property type="term" value="F:metal ion binding"/>
    <property type="evidence" value="ECO:0007669"/>
    <property type="project" value="UniProtKB-UniRule"/>
</dbReference>
<feature type="transmembrane region" description="Helical" evidence="19">
    <location>
        <begin position="289"/>
        <end position="308"/>
    </location>
</feature>
<dbReference type="PROSITE" id="PS51002">
    <property type="entry name" value="CYTB_NTER"/>
    <property type="match status" value="1"/>
</dbReference>
<name>A0A6F8ANV4_9HYME</name>
<dbReference type="CDD" id="cd00284">
    <property type="entry name" value="Cytochrome_b_N"/>
    <property type="match status" value="1"/>
</dbReference>
<evidence type="ECO:0000256" key="3">
    <source>
        <dbReference type="ARBA" id="ARBA00011649"/>
    </source>
</evidence>
<keyword evidence="8 19" id="KW-0812">Transmembrane</keyword>
<reference evidence="22" key="1">
    <citation type="submission" date="2015-06" db="EMBL/GenBank/DDBJ databases">
        <title>The phylogeny of Microgastrinae.</title>
        <authorList>
            <person name="Song S.N."/>
            <person name="Chen X.X."/>
        </authorList>
    </citation>
    <scope>NUCLEOTIDE SEQUENCE</scope>
</reference>
<feature type="binding site" description="axial binding residue" evidence="18">
    <location>
        <position position="98"/>
    </location>
    <ligand>
        <name>heme b</name>
        <dbReference type="ChEBI" id="CHEBI:60344"/>
        <label>b566</label>
    </ligand>
    <ligandPart>
        <name>Fe</name>
        <dbReference type="ChEBI" id="CHEBI:18248"/>
    </ligandPart>
</feature>
<feature type="transmembrane region" description="Helical" evidence="19">
    <location>
        <begin position="113"/>
        <end position="134"/>
    </location>
</feature>
<evidence type="ECO:0000256" key="6">
    <source>
        <dbReference type="ARBA" id="ARBA00022617"/>
    </source>
</evidence>
<keyword evidence="5 19" id="KW-0813">Transport</keyword>
<keyword evidence="7 19" id="KW-0679">Respiratory chain</keyword>
<evidence type="ECO:0000256" key="18">
    <source>
        <dbReference type="PIRSR" id="PIRSR038885-2"/>
    </source>
</evidence>
<organism evidence="22">
    <name type="scientific">Choeras grammatitergitus</name>
    <dbReference type="NCBI Taxonomy" id="1911502"/>
    <lineage>
        <taxon>Eukaryota</taxon>
        <taxon>Metazoa</taxon>
        <taxon>Ecdysozoa</taxon>
        <taxon>Arthropoda</taxon>
        <taxon>Hexapoda</taxon>
        <taxon>Insecta</taxon>
        <taxon>Pterygota</taxon>
        <taxon>Neoptera</taxon>
        <taxon>Endopterygota</taxon>
        <taxon>Hymenoptera</taxon>
        <taxon>Apocrita</taxon>
        <taxon>Ichneumonoidea</taxon>
        <taxon>Braconidae</taxon>
        <taxon>Microgastrinae</taxon>
        <taxon>Choeras</taxon>
    </lineage>
</organism>
<feature type="transmembrane region" description="Helical" evidence="19">
    <location>
        <begin position="351"/>
        <end position="373"/>
    </location>
</feature>
<keyword evidence="6 18" id="KW-0349">Heme</keyword>
<feature type="transmembrane region" description="Helical" evidence="19">
    <location>
        <begin position="320"/>
        <end position="339"/>
    </location>
</feature>
<comment type="cofactor">
    <cofactor evidence="18">
        <name>heme</name>
        <dbReference type="ChEBI" id="CHEBI:30413"/>
    </cofactor>
    <text evidence="18">Binds 2 heme groups non-covalently.</text>
</comment>
<comment type="similarity">
    <text evidence="19">Belongs to the cytochrome b family.</text>
</comment>
<dbReference type="SUPFAM" id="SSF81648">
    <property type="entry name" value="a domain/subunit of cytochrome bc1 complex (Ubiquinol-cytochrome c reductase)"/>
    <property type="match status" value="1"/>
</dbReference>
<evidence type="ECO:0000256" key="16">
    <source>
        <dbReference type="ARBA" id="ARBA00023136"/>
    </source>
</evidence>
<evidence type="ECO:0000256" key="2">
    <source>
        <dbReference type="ARBA" id="ARBA00004448"/>
    </source>
</evidence>
<keyword evidence="11 19" id="KW-0249">Electron transport</keyword>
<evidence type="ECO:0000256" key="8">
    <source>
        <dbReference type="ARBA" id="ARBA00022692"/>
    </source>
</evidence>
<dbReference type="PANTHER" id="PTHR19271:SF16">
    <property type="entry name" value="CYTOCHROME B"/>
    <property type="match status" value="1"/>
</dbReference>
<proteinExistence type="inferred from homology"/>
<feature type="binding site" description="axial binding residue" evidence="18">
    <location>
        <position position="84"/>
    </location>
    <ligand>
        <name>heme b</name>
        <dbReference type="ChEBI" id="CHEBI:60344"/>
        <label>b562</label>
    </ligand>
    <ligandPart>
        <name>Fe</name>
        <dbReference type="ChEBI" id="CHEBI:18248"/>
    </ligandPart>
</feature>
<feature type="transmembrane region" description="Helical" evidence="19">
    <location>
        <begin position="141"/>
        <end position="162"/>
    </location>
</feature>
<dbReference type="InterPro" id="IPR048259">
    <property type="entry name" value="Cytochrome_b_N_euk/bac"/>
</dbReference>
<accession>A0A6F8ANV4</accession>
<feature type="domain" description="Cytochrome b/b6 N-terminal region profile" evidence="20">
    <location>
        <begin position="2"/>
        <end position="210"/>
    </location>
</feature>